<evidence type="ECO:0000256" key="6">
    <source>
        <dbReference type="ARBA" id="ARBA00022692"/>
    </source>
</evidence>
<evidence type="ECO:0000256" key="3">
    <source>
        <dbReference type="ARBA" id="ARBA00022448"/>
    </source>
</evidence>
<proteinExistence type="inferred from homology"/>
<keyword evidence="6 9" id="KW-0812">Transmembrane</keyword>
<accession>A0A1U9JYP3</accession>
<feature type="domain" description="ABC transmembrane type-2" evidence="10">
    <location>
        <begin position="36"/>
        <end position="261"/>
    </location>
</feature>
<protein>
    <recommendedName>
        <fullName evidence="9">Transport permease protein</fullName>
    </recommendedName>
</protein>
<gene>
    <name evidence="11" type="ORF">PAEH1_03715</name>
</gene>
<evidence type="ECO:0000256" key="7">
    <source>
        <dbReference type="ARBA" id="ARBA00022989"/>
    </source>
</evidence>
<comment type="similarity">
    <text evidence="2 9">Belongs to the ABC-2 integral membrane protein family.</text>
</comment>
<dbReference type="PROSITE" id="PS51012">
    <property type="entry name" value="ABC_TM2"/>
    <property type="match status" value="1"/>
</dbReference>
<feature type="transmembrane region" description="Helical" evidence="9">
    <location>
        <begin position="38"/>
        <end position="59"/>
    </location>
</feature>
<dbReference type="InterPro" id="IPR000412">
    <property type="entry name" value="ABC_2_transport"/>
</dbReference>
<dbReference type="AlphaFoldDB" id="A0A1U9JYP3"/>
<feature type="transmembrane region" description="Helical" evidence="9">
    <location>
        <begin position="238"/>
        <end position="256"/>
    </location>
</feature>
<keyword evidence="7 9" id="KW-1133">Transmembrane helix</keyword>
<feature type="transmembrane region" description="Helical" evidence="9">
    <location>
        <begin position="112"/>
        <end position="138"/>
    </location>
</feature>
<evidence type="ECO:0000259" key="10">
    <source>
        <dbReference type="PROSITE" id="PS51012"/>
    </source>
</evidence>
<dbReference type="GO" id="GO:0140359">
    <property type="term" value="F:ABC-type transporter activity"/>
    <property type="evidence" value="ECO:0007669"/>
    <property type="project" value="InterPro"/>
</dbReference>
<sequence>MNAVSRTKRSSWQITKAVIFALMLREFQTRFGSRRMGAFWVLFEPMIHIAFMMFMFTVIRLRTVPGMDFPVWLLTGIVPFILMRNIALRFMDTVSANRALFAYPNIKIFDTFIARLLVELMIYSAVYAIAIFILGFWFGYDVSVAYPLRWIASLAIGILFAFSLGIFFSIIIQVMPNSGTFIRLLFMPLYFISGVVIPIWSLPQQFLPWLLWNPFLHIIDNIRTSVFLMHPETPGISYSYPISVTIIMLFLALGLYRVRKDYLLSR</sequence>
<evidence type="ECO:0000256" key="5">
    <source>
        <dbReference type="ARBA" id="ARBA00022519"/>
    </source>
</evidence>
<keyword evidence="3 9" id="KW-0813">Transport</keyword>
<dbReference type="Pfam" id="PF01061">
    <property type="entry name" value="ABC2_membrane"/>
    <property type="match status" value="1"/>
</dbReference>
<dbReference type="InterPro" id="IPR013525">
    <property type="entry name" value="ABC2_TM"/>
</dbReference>
<dbReference type="STRING" id="643674.PAEH1_03715"/>
<dbReference type="EMBL" id="CP019697">
    <property type="protein sequence ID" value="AQS50902.1"/>
    <property type="molecule type" value="Genomic_DNA"/>
</dbReference>
<keyword evidence="4 9" id="KW-1003">Cell membrane</keyword>
<dbReference type="OrthoDB" id="9814458at2"/>
<keyword evidence="8 9" id="KW-0472">Membrane</keyword>
<evidence type="ECO:0000313" key="11">
    <source>
        <dbReference type="EMBL" id="AQS50902.1"/>
    </source>
</evidence>
<evidence type="ECO:0000256" key="9">
    <source>
        <dbReference type="RuleBase" id="RU361157"/>
    </source>
</evidence>
<evidence type="ECO:0000313" key="12">
    <source>
        <dbReference type="Proteomes" id="UP000189369"/>
    </source>
</evidence>
<feature type="transmembrane region" description="Helical" evidence="9">
    <location>
        <begin position="150"/>
        <end position="172"/>
    </location>
</feature>
<dbReference type="RefSeq" id="WP_077733445.1">
    <property type="nucleotide sequence ID" value="NZ_JBGJKZ010000003.1"/>
</dbReference>
<comment type="subcellular location">
    <subcellularLocation>
        <location evidence="1 9">Cell inner membrane</location>
        <topology evidence="1 9">Multi-pass membrane protein</topology>
    </subcellularLocation>
</comment>
<dbReference type="GO" id="GO:0015920">
    <property type="term" value="P:lipopolysaccharide transport"/>
    <property type="evidence" value="ECO:0007669"/>
    <property type="project" value="TreeGrafter"/>
</dbReference>
<dbReference type="GO" id="GO:0043190">
    <property type="term" value="C:ATP-binding cassette (ABC) transporter complex"/>
    <property type="evidence" value="ECO:0007669"/>
    <property type="project" value="InterPro"/>
</dbReference>
<evidence type="ECO:0000256" key="8">
    <source>
        <dbReference type="ARBA" id="ARBA00023136"/>
    </source>
</evidence>
<dbReference type="PANTHER" id="PTHR30413">
    <property type="entry name" value="INNER MEMBRANE TRANSPORT PERMEASE"/>
    <property type="match status" value="1"/>
</dbReference>
<keyword evidence="5" id="KW-0997">Cell inner membrane</keyword>
<name>A0A1U9JYP3_9BURK</name>
<reference evidence="11 12" key="1">
    <citation type="submission" date="2017-01" db="EMBL/GenBank/DDBJ databases">
        <title>Complete Genome Sequence of Paenalcaligenes hominis, Isolated from a paraplegic Patient with neurogenic bladder.</title>
        <authorList>
            <person name="Mukhopadhyay R."/>
            <person name="Joaquin J."/>
            <person name="Hogue R."/>
            <person name="Kilaru A."/>
            <person name="Jospin G."/>
            <person name="Mars K."/>
            <person name="Eisen J.A."/>
            <person name="Chaturvedi V."/>
        </authorList>
    </citation>
    <scope>NUCLEOTIDE SEQUENCE [LARGE SCALE GENOMIC DNA]</scope>
    <source>
        <strain evidence="11 12">15S00501</strain>
    </source>
</reference>
<evidence type="ECO:0000256" key="2">
    <source>
        <dbReference type="ARBA" id="ARBA00007783"/>
    </source>
</evidence>
<evidence type="ECO:0000256" key="4">
    <source>
        <dbReference type="ARBA" id="ARBA00022475"/>
    </source>
</evidence>
<dbReference type="InterPro" id="IPR047817">
    <property type="entry name" value="ABC2_TM_bact-type"/>
</dbReference>
<dbReference type="PANTHER" id="PTHR30413:SF8">
    <property type="entry name" value="TRANSPORT PERMEASE PROTEIN"/>
    <property type="match status" value="1"/>
</dbReference>
<dbReference type="KEGG" id="phn:PAEH1_03715"/>
<feature type="transmembrane region" description="Helical" evidence="9">
    <location>
        <begin position="71"/>
        <end position="91"/>
    </location>
</feature>
<evidence type="ECO:0000256" key="1">
    <source>
        <dbReference type="ARBA" id="ARBA00004429"/>
    </source>
</evidence>
<dbReference type="Proteomes" id="UP000189369">
    <property type="component" value="Chromosome"/>
</dbReference>
<feature type="transmembrane region" description="Helical" evidence="9">
    <location>
        <begin position="184"/>
        <end position="202"/>
    </location>
</feature>
<organism evidence="11 12">
    <name type="scientific">Paenalcaligenes hominis</name>
    <dbReference type="NCBI Taxonomy" id="643674"/>
    <lineage>
        <taxon>Bacteria</taxon>
        <taxon>Pseudomonadati</taxon>
        <taxon>Pseudomonadota</taxon>
        <taxon>Betaproteobacteria</taxon>
        <taxon>Burkholderiales</taxon>
        <taxon>Alcaligenaceae</taxon>
        <taxon>Paenalcaligenes</taxon>
    </lineage>
</organism>
<dbReference type="PRINTS" id="PR00164">
    <property type="entry name" value="ABC2TRNSPORT"/>
</dbReference>